<dbReference type="PANTHER" id="PTHR11061:SF30">
    <property type="entry name" value="TRNA (URACIL(54)-C(5))-METHYLTRANSFERASE"/>
    <property type="match status" value="1"/>
</dbReference>
<dbReference type="SUPFAM" id="SSF50249">
    <property type="entry name" value="Nucleic acid-binding proteins"/>
    <property type="match status" value="1"/>
</dbReference>
<sequence length="412" mass="44349">MTSKSSEVPLAVGDVLEVVIGQIAHGGHFIAHAQGRTIFVRHAITGESARIKITEVRSKMVRADAIEILVKSPDRVAAPCEFAGPGACGGCDFQHIDIARQRLLKQQVVQDAFRRHARLDDVEVVVESVSGDQSGLSWRTRVRWSVDSSGHLGFHRFRSSEILAVNTCLIATQGQGGVPDRTYPGALEVRSAQGSDGELVISNAASGSVSSRRVNQEVLGRKWNIDIESFWQGHVGAAEALVRAVLDLGNPQLGETWWDLYSGVGLFSGYLSSAVGPNGLVVAVEGSARSVRDARRNLQHDQQVKLVESDVARWLAKATDHGPADHGLVSGIVLDPPRTGIGPVIARQIAAQEPRVVVYVACDPVALARDVEIFAAFGYRLDKITGFDAFPMTHHVEVVATLVPIPGHDQIS</sequence>
<protein>
    <submittedName>
        <fullName evidence="5">Unannotated protein</fullName>
    </submittedName>
</protein>
<evidence type="ECO:0000256" key="3">
    <source>
        <dbReference type="ARBA" id="ARBA00022691"/>
    </source>
</evidence>
<dbReference type="AlphaFoldDB" id="A0A6J7A6Z8"/>
<proteinExistence type="predicted"/>
<dbReference type="InterPro" id="IPR012340">
    <property type="entry name" value="NA-bd_OB-fold"/>
</dbReference>
<organism evidence="5">
    <name type="scientific">freshwater metagenome</name>
    <dbReference type="NCBI Taxonomy" id="449393"/>
    <lineage>
        <taxon>unclassified sequences</taxon>
        <taxon>metagenomes</taxon>
        <taxon>ecological metagenomes</taxon>
    </lineage>
</organism>
<dbReference type="Gene3D" id="3.40.50.150">
    <property type="entry name" value="Vaccinia Virus protein VP39"/>
    <property type="match status" value="1"/>
</dbReference>
<dbReference type="InterPro" id="IPR030391">
    <property type="entry name" value="MeTrfase_TrmA_CS"/>
</dbReference>
<dbReference type="InterPro" id="IPR029063">
    <property type="entry name" value="SAM-dependent_MTases_sf"/>
</dbReference>
<keyword evidence="1" id="KW-0489">Methyltransferase</keyword>
<dbReference type="InterPro" id="IPR010280">
    <property type="entry name" value="U5_MeTrfase_fam"/>
</dbReference>
<dbReference type="EMBL" id="CAFABK010000023">
    <property type="protein sequence ID" value="CAB4828595.1"/>
    <property type="molecule type" value="Genomic_DNA"/>
</dbReference>
<dbReference type="PROSITE" id="PS01231">
    <property type="entry name" value="TRMA_2"/>
    <property type="match status" value="1"/>
</dbReference>
<dbReference type="GO" id="GO:0070041">
    <property type="term" value="F:rRNA (uridine-C5-)-methyltransferase activity"/>
    <property type="evidence" value="ECO:0007669"/>
    <property type="project" value="TreeGrafter"/>
</dbReference>
<dbReference type="InterPro" id="IPR002792">
    <property type="entry name" value="TRAM_dom"/>
</dbReference>
<evidence type="ECO:0000256" key="2">
    <source>
        <dbReference type="ARBA" id="ARBA00022679"/>
    </source>
</evidence>
<dbReference type="Pfam" id="PF05958">
    <property type="entry name" value="tRNA_U5-meth_tr"/>
    <property type="match status" value="1"/>
</dbReference>
<name>A0A6J7A6Z8_9ZZZZ</name>
<dbReference type="Pfam" id="PF01938">
    <property type="entry name" value="TRAM"/>
    <property type="match status" value="1"/>
</dbReference>
<dbReference type="PANTHER" id="PTHR11061">
    <property type="entry name" value="RNA M5U METHYLTRANSFERASE"/>
    <property type="match status" value="1"/>
</dbReference>
<dbReference type="SUPFAM" id="SSF53335">
    <property type="entry name" value="S-adenosyl-L-methionine-dependent methyltransferases"/>
    <property type="match status" value="1"/>
</dbReference>
<dbReference type="Gene3D" id="2.40.50.140">
    <property type="entry name" value="Nucleic acid-binding proteins"/>
    <property type="match status" value="1"/>
</dbReference>
<dbReference type="PROSITE" id="PS51687">
    <property type="entry name" value="SAM_MT_RNA_M5U"/>
    <property type="match status" value="1"/>
</dbReference>
<keyword evidence="2" id="KW-0808">Transferase</keyword>
<evidence type="ECO:0000259" key="4">
    <source>
        <dbReference type="PROSITE" id="PS50926"/>
    </source>
</evidence>
<feature type="domain" description="TRAM" evidence="4">
    <location>
        <begin position="9"/>
        <end position="67"/>
    </location>
</feature>
<accession>A0A6J7A6Z8</accession>
<reference evidence="5" key="1">
    <citation type="submission" date="2020-05" db="EMBL/GenBank/DDBJ databases">
        <authorList>
            <person name="Chiriac C."/>
            <person name="Salcher M."/>
            <person name="Ghai R."/>
            <person name="Kavagutti S V."/>
        </authorList>
    </citation>
    <scope>NUCLEOTIDE SEQUENCE</scope>
</reference>
<dbReference type="GO" id="GO:0070475">
    <property type="term" value="P:rRNA base methylation"/>
    <property type="evidence" value="ECO:0007669"/>
    <property type="project" value="TreeGrafter"/>
</dbReference>
<keyword evidence="3" id="KW-0949">S-adenosyl-L-methionine</keyword>
<gene>
    <name evidence="5" type="ORF">UFOPK3204_00697</name>
</gene>
<evidence type="ECO:0000256" key="1">
    <source>
        <dbReference type="ARBA" id="ARBA00022603"/>
    </source>
</evidence>
<dbReference type="PROSITE" id="PS50926">
    <property type="entry name" value="TRAM"/>
    <property type="match status" value="1"/>
</dbReference>
<evidence type="ECO:0000313" key="5">
    <source>
        <dbReference type="EMBL" id="CAB4828595.1"/>
    </source>
</evidence>